<dbReference type="RefSeq" id="WP_066666583.1">
    <property type="nucleotide sequence ID" value="NZ_LYVF01000047.1"/>
</dbReference>
<feature type="transmembrane region" description="Helical" evidence="6">
    <location>
        <begin position="272"/>
        <end position="293"/>
    </location>
</feature>
<dbReference type="OrthoDB" id="9780109at2"/>
<gene>
    <name evidence="7" type="ORF">A6M21_05030</name>
</gene>
<dbReference type="InterPro" id="IPR002781">
    <property type="entry name" value="TM_pro_TauE-like"/>
</dbReference>
<evidence type="ECO:0000313" key="7">
    <source>
        <dbReference type="EMBL" id="OAT85843.1"/>
    </source>
</evidence>
<comment type="similarity">
    <text evidence="2 6">Belongs to the 4-toluene sulfonate uptake permease (TSUP) (TC 2.A.102) family.</text>
</comment>
<organism evidence="7 8">
    <name type="scientific">Desulfotomaculum copahuensis</name>
    <dbReference type="NCBI Taxonomy" id="1838280"/>
    <lineage>
        <taxon>Bacteria</taxon>
        <taxon>Bacillati</taxon>
        <taxon>Bacillota</taxon>
        <taxon>Clostridia</taxon>
        <taxon>Eubacteriales</taxon>
        <taxon>Desulfotomaculaceae</taxon>
        <taxon>Desulfotomaculum</taxon>
    </lineage>
</organism>
<comment type="subcellular location">
    <subcellularLocation>
        <location evidence="6">Cell membrane</location>
        <topology evidence="6">Multi-pass membrane protein</topology>
    </subcellularLocation>
    <subcellularLocation>
        <location evidence="1">Membrane</location>
        <topology evidence="1">Multi-pass membrane protein</topology>
    </subcellularLocation>
</comment>
<accession>A0A1B7LI18</accession>
<dbReference type="PANTHER" id="PTHR43701">
    <property type="entry name" value="MEMBRANE TRANSPORTER PROTEIN MJ0441-RELATED"/>
    <property type="match status" value="1"/>
</dbReference>
<evidence type="ECO:0000313" key="8">
    <source>
        <dbReference type="Proteomes" id="UP000078532"/>
    </source>
</evidence>
<feature type="transmembrane region" description="Helical" evidence="6">
    <location>
        <begin position="174"/>
        <end position="207"/>
    </location>
</feature>
<reference evidence="7 8" key="1">
    <citation type="submission" date="2016-04" db="EMBL/GenBank/DDBJ databases">
        <authorList>
            <person name="Evans L.H."/>
            <person name="Alamgir A."/>
            <person name="Owens N."/>
            <person name="Weber N.D."/>
            <person name="Virtaneva K."/>
            <person name="Barbian K."/>
            <person name="Babar A."/>
            <person name="Rosenke K."/>
        </authorList>
    </citation>
    <scope>NUCLEOTIDE SEQUENCE [LARGE SCALE GENOMIC DNA]</scope>
    <source>
        <strain evidence="7 8">LMa1</strain>
    </source>
</reference>
<dbReference type="Proteomes" id="UP000078532">
    <property type="component" value="Unassembled WGS sequence"/>
</dbReference>
<dbReference type="STRING" id="1838280.A6M21_05030"/>
<evidence type="ECO:0000256" key="1">
    <source>
        <dbReference type="ARBA" id="ARBA00004141"/>
    </source>
</evidence>
<evidence type="ECO:0000256" key="6">
    <source>
        <dbReference type="RuleBase" id="RU363041"/>
    </source>
</evidence>
<sequence length="307" mass="31895">MSIYLAVAGMPVNIFLIMGLGGLVGIMSGLFGVGGGFLLTPLLMMVGVPPAVAAASDSNQIVAASSSGAIAHKRLGNVDMKMGIIFLVGGVMGGTVGAQLVKILRGMGNYDFAVKVIYVVVLAGIGSFMFIESLNALRGRVKQADVSKPSVFKRLMISMPFQTEFKVSGIRASILFVVGLGFVVGLMAALMGVGGGFITVPAMIYLLGMPTMAAIGTDLFQIVFTSMNVVFQQAITNHTVDIVLAVLLFCGSTIGAQVGARFSKRFRGEQLRILLAVIVLAVMVQMFIGLISAPADIIGLTKGGGGH</sequence>
<dbReference type="EMBL" id="LYVF01000047">
    <property type="protein sequence ID" value="OAT85843.1"/>
    <property type="molecule type" value="Genomic_DNA"/>
</dbReference>
<evidence type="ECO:0000256" key="2">
    <source>
        <dbReference type="ARBA" id="ARBA00009142"/>
    </source>
</evidence>
<feature type="transmembrane region" description="Helical" evidence="6">
    <location>
        <begin position="242"/>
        <end position="260"/>
    </location>
</feature>
<feature type="transmembrane region" description="Helical" evidence="6">
    <location>
        <begin position="12"/>
        <end position="39"/>
    </location>
</feature>
<keyword evidence="6" id="KW-1003">Cell membrane</keyword>
<evidence type="ECO:0000256" key="4">
    <source>
        <dbReference type="ARBA" id="ARBA00022989"/>
    </source>
</evidence>
<dbReference type="PANTHER" id="PTHR43701:SF12">
    <property type="entry name" value="MEMBRANE TRANSPORTER PROTEIN YTNM-RELATED"/>
    <property type="match status" value="1"/>
</dbReference>
<protein>
    <recommendedName>
        <fullName evidence="6">Probable membrane transporter protein</fullName>
    </recommendedName>
</protein>
<dbReference type="Pfam" id="PF01925">
    <property type="entry name" value="TauE"/>
    <property type="match status" value="1"/>
</dbReference>
<keyword evidence="4 6" id="KW-1133">Transmembrane helix</keyword>
<dbReference type="AlphaFoldDB" id="A0A1B7LI18"/>
<keyword evidence="3 6" id="KW-0812">Transmembrane</keyword>
<proteinExistence type="inferred from homology"/>
<evidence type="ECO:0000256" key="5">
    <source>
        <dbReference type="ARBA" id="ARBA00023136"/>
    </source>
</evidence>
<feature type="transmembrane region" description="Helical" evidence="6">
    <location>
        <begin position="112"/>
        <end position="131"/>
    </location>
</feature>
<comment type="caution">
    <text evidence="7">The sequence shown here is derived from an EMBL/GenBank/DDBJ whole genome shotgun (WGS) entry which is preliminary data.</text>
</comment>
<dbReference type="GO" id="GO:0005886">
    <property type="term" value="C:plasma membrane"/>
    <property type="evidence" value="ECO:0007669"/>
    <property type="project" value="UniProtKB-SubCell"/>
</dbReference>
<dbReference type="InterPro" id="IPR051598">
    <property type="entry name" value="TSUP/Inactive_protease-like"/>
</dbReference>
<keyword evidence="8" id="KW-1185">Reference proteome</keyword>
<feature type="transmembrane region" description="Helical" evidence="6">
    <location>
        <begin position="82"/>
        <end position="100"/>
    </location>
</feature>
<keyword evidence="5 6" id="KW-0472">Membrane</keyword>
<name>A0A1B7LI18_9FIRM</name>
<evidence type="ECO:0000256" key="3">
    <source>
        <dbReference type="ARBA" id="ARBA00022692"/>
    </source>
</evidence>